<accession>E2BCF9</accession>
<dbReference type="OrthoDB" id="341587at2759"/>
<dbReference type="PhylomeDB" id="E2BCF9"/>
<gene>
    <name evidence="1" type="ORF">EAI_10600</name>
</gene>
<reference evidence="1 2" key="1">
    <citation type="journal article" date="2010" name="Science">
        <title>Genomic comparison of the ants Camponotus floridanus and Harpegnathos saltator.</title>
        <authorList>
            <person name="Bonasio R."/>
            <person name="Zhang G."/>
            <person name="Ye C."/>
            <person name="Mutti N.S."/>
            <person name="Fang X."/>
            <person name="Qin N."/>
            <person name="Donahue G."/>
            <person name="Yang P."/>
            <person name="Li Q."/>
            <person name="Li C."/>
            <person name="Zhang P."/>
            <person name="Huang Z."/>
            <person name="Berger S.L."/>
            <person name="Reinberg D."/>
            <person name="Wang J."/>
            <person name="Liebig J."/>
        </authorList>
    </citation>
    <scope>NUCLEOTIDE SEQUENCE [LARGE SCALE GENOMIC DNA]</scope>
    <source>
        <strain evidence="1 2">R22 G/1</strain>
    </source>
</reference>
<sequence>MSVSNPNSIHFKTFFSIIKSKRIIQVALSILSCIHTHTHTHKHTISILVNYDSHRCSEDTLLLSQEQERTLRAEDASWDDDIIPDLKILALRVIVSTWKDNPVLKDLSTCADKDVLVETLPTDLPFELTITRIDNDFYWERAAKDRWKHNDLTEHGGSWRRLYCERHLVEYLETLEASYFEAQREECEKLMTLVKNYVHVIRLHCLMPTK</sequence>
<protein>
    <submittedName>
        <fullName evidence="1">T-complex-associated testis-expressed protein 1</fullName>
    </submittedName>
</protein>
<dbReference type="AlphaFoldDB" id="E2BCF9"/>
<dbReference type="OMA" id="TRIDNDF"/>
<proteinExistence type="predicted"/>
<keyword evidence="2" id="KW-1185">Reference proteome</keyword>
<organism evidence="2">
    <name type="scientific">Harpegnathos saltator</name>
    <name type="common">Jerdon's jumping ant</name>
    <dbReference type="NCBI Taxonomy" id="610380"/>
    <lineage>
        <taxon>Eukaryota</taxon>
        <taxon>Metazoa</taxon>
        <taxon>Ecdysozoa</taxon>
        <taxon>Arthropoda</taxon>
        <taxon>Hexapoda</taxon>
        <taxon>Insecta</taxon>
        <taxon>Pterygota</taxon>
        <taxon>Neoptera</taxon>
        <taxon>Endopterygota</taxon>
        <taxon>Hymenoptera</taxon>
        <taxon>Apocrita</taxon>
        <taxon>Aculeata</taxon>
        <taxon>Formicoidea</taxon>
        <taxon>Formicidae</taxon>
        <taxon>Ponerinae</taxon>
        <taxon>Ponerini</taxon>
        <taxon>Harpegnathos</taxon>
    </lineage>
</organism>
<dbReference type="InParanoid" id="E2BCF9"/>
<name>E2BCF9_HARSA</name>
<evidence type="ECO:0000313" key="2">
    <source>
        <dbReference type="Proteomes" id="UP000008237"/>
    </source>
</evidence>
<dbReference type="EMBL" id="GL447265">
    <property type="protein sequence ID" value="EFN86621.1"/>
    <property type="molecule type" value="Genomic_DNA"/>
</dbReference>
<evidence type="ECO:0000313" key="1">
    <source>
        <dbReference type="EMBL" id="EFN86621.1"/>
    </source>
</evidence>
<dbReference type="Proteomes" id="UP000008237">
    <property type="component" value="Unassembled WGS sequence"/>
</dbReference>